<proteinExistence type="predicted"/>
<organism evidence="3 4">
    <name type="scientific">Paenalcaligenes hermetiae</name>
    <dbReference type="NCBI Taxonomy" id="1157987"/>
    <lineage>
        <taxon>Bacteria</taxon>
        <taxon>Pseudomonadati</taxon>
        <taxon>Pseudomonadota</taxon>
        <taxon>Betaproteobacteria</taxon>
        <taxon>Burkholderiales</taxon>
        <taxon>Alcaligenaceae</taxon>
        <taxon>Paenalcaligenes</taxon>
    </lineage>
</organism>
<evidence type="ECO:0000313" key="3">
    <source>
        <dbReference type="EMBL" id="GAA5083835.1"/>
    </source>
</evidence>
<dbReference type="Pfam" id="PF09588">
    <property type="entry name" value="YqaJ"/>
    <property type="match status" value="1"/>
</dbReference>
<evidence type="ECO:0000313" key="4">
    <source>
        <dbReference type="Proteomes" id="UP001500227"/>
    </source>
</evidence>
<dbReference type="Proteomes" id="UP001500227">
    <property type="component" value="Unassembled WGS sequence"/>
</dbReference>
<protein>
    <submittedName>
        <fullName evidence="3">YqaJ viral recombinase family protein</fullName>
    </submittedName>
</protein>
<feature type="domain" description="YqaJ viral recombinase" evidence="2">
    <location>
        <begin position="29"/>
        <end position="170"/>
    </location>
</feature>
<dbReference type="PANTHER" id="PTHR46609">
    <property type="entry name" value="EXONUCLEASE, PHAGE-TYPE/RECB, C-TERMINAL DOMAIN-CONTAINING PROTEIN"/>
    <property type="match status" value="1"/>
</dbReference>
<dbReference type="SUPFAM" id="SSF52980">
    <property type="entry name" value="Restriction endonuclease-like"/>
    <property type="match status" value="1"/>
</dbReference>
<dbReference type="NCBIfam" id="TIGR03033">
    <property type="entry name" value="phage_rel_nuc"/>
    <property type="match status" value="1"/>
</dbReference>
<dbReference type="Gene3D" id="3.90.320.10">
    <property type="match status" value="1"/>
</dbReference>
<dbReference type="RefSeq" id="WP_345368809.1">
    <property type="nucleotide sequence ID" value="NZ_BAABKD010000001.1"/>
</dbReference>
<reference evidence="4" key="1">
    <citation type="journal article" date="2019" name="Int. J. Syst. Evol. Microbiol.">
        <title>The Global Catalogue of Microorganisms (GCM) 10K type strain sequencing project: providing services to taxonomists for standard genome sequencing and annotation.</title>
        <authorList>
            <consortium name="The Broad Institute Genomics Platform"/>
            <consortium name="The Broad Institute Genome Sequencing Center for Infectious Disease"/>
            <person name="Wu L."/>
            <person name="Ma J."/>
        </authorList>
    </citation>
    <scope>NUCLEOTIDE SEQUENCE [LARGE SCALE GENOMIC DNA]</scope>
    <source>
        <strain evidence="4">JCM 18423</strain>
    </source>
</reference>
<feature type="coiled-coil region" evidence="1">
    <location>
        <begin position="254"/>
        <end position="285"/>
    </location>
</feature>
<dbReference type="EMBL" id="BAABKD010000001">
    <property type="protein sequence ID" value="GAA5083835.1"/>
    <property type="molecule type" value="Genomic_DNA"/>
</dbReference>
<evidence type="ECO:0000259" key="2">
    <source>
        <dbReference type="Pfam" id="PF09588"/>
    </source>
</evidence>
<dbReference type="InterPro" id="IPR051703">
    <property type="entry name" value="NF-kappa-B_Signaling_Reg"/>
</dbReference>
<dbReference type="InterPro" id="IPR019080">
    <property type="entry name" value="YqaJ_viral_recombinase"/>
</dbReference>
<dbReference type="InterPro" id="IPR011335">
    <property type="entry name" value="Restrct_endonuc-II-like"/>
</dbReference>
<dbReference type="InterPro" id="IPR017482">
    <property type="entry name" value="Lambda-type_endonuclease"/>
</dbReference>
<keyword evidence="1" id="KW-0175">Coiled coil</keyword>
<name>A0ABP9LVC8_9BURK</name>
<dbReference type="PANTHER" id="PTHR46609:SF6">
    <property type="entry name" value="EXONUCLEASE, PHAGE-TYPE_RECB, C-TERMINAL DOMAIN-CONTAINING PROTEIN-RELATED"/>
    <property type="match status" value="1"/>
</dbReference>
<keyword evidence="4" id="KW-1185">Reference proteome</keyword>
<accession>A0ABP9LVC8</accession>
<comment type="caution">
    <text evidence="3">The sequence shown here is derived from an EMBL/GenBank/DDBJ whole genome shotgun (WGS) entry which is preliminary data.</text>
</comment>
<dbReference type="InterPro" id="IPR011604">
    <property type="entry name" value="PDDEXK-like_dom_sf"/>
</dbReference>
<gene>
    <name evidence="3" type="ORF">GCM10023337_00850</name>
</gene>
<evidence type="ECO:0000256" key="1">
    <source>
        <dbReference type="SAM" id="Coils"/>
    </source>
</evidence>
<sequence length="333" mass="37697">MQTQSLPQQRPTYRPALRLVDTKTLNHSEWLAIRKQGIGSSDAATAVGLNPYQSPLELWMIKTGRDSAFQKEESSIGYAPMHWGTQLEPLVAKQYQAHTGHRVRRVNAILQHPEHPWMLANIDREVVGTAEVDILECKTAGEFGARHWRDGVPEYVQIQVQHQLAVTGKHAADVAVLLCGQDLQIHRIYRDEAVIARLIELEAKFWHYVQTDTPPPADGSESAAKALQALYPHDNSEELDWSQDSSKSALFGDLIAIRQQADQLKQREEQLKQQIQEQMGDASKALFETGSVTWKRSKDSITLDTKRLLADHPELLHQYSMTRSGSRRFLIQA</sequence>